<accession>A0A978W5L1</accession>
<protein>
    <submittedName>
        <fullName evidence="2">Uncharacterized protein</fullName>
    </submittedName>
</protein>
<feature type="transmembrane region" description="Helical" evidence="1">
    <location>
        <begin position="114"/>
        <end position="141"/>
    </location>
</feature>
<keyword evidence="1" id="KW-0472">Membrane</keyword>
<keyword evidence="1" id="KW-1133">Transmembrane helix</keyword>
<name>A0A978W5L1_ZIZJJ</name>
<comment type="caution">
    <text evidence="2">The sequence shown here is derived from an EMBL/GenBank/DDBJ whole genome shotgun (WGS) entry which is preliminary data.</text>
</comment>
<proteinExistence type="predicted"/>
<evidence type="ECO:0000313" key="2">
    <source>
        <dbReference type="EMBL" id="KAH7547245.1"/>
    </source>
</evidence>
<evidence type="ECO:0000256" key="1">
    <source>
        <dbReference type="SAM" id="Phobius"/>
    </source>
</evidence>
<reference evidence="2" key="1">
    <citation type="journal article" date="2021" name="Front. Plant Sci.">
        <title>Chromosome-Scale Genome Assembly for Chinese Sour Jujube and Insights Into Its Genome Evolution and Domestication Signature.</title>
        <authorList>
            <person name="Shen L.-Y."/>
            <person name="Luo H."/>
            <person name="Wang X.-L."/>
            <person name="Wang X.-M."/>
            <person name="Qiu X.-J."/>
            <person name="Liu H."/>
            <person name="Zhou S.-S."/>
            <person name="Jia K.-H."/>
            <person name="Nie S."/>
            <person name="Bao Y.-T."/>
            <person name="Zhang R.-G."/>
            <person name="Yun Q.-Z."/>
            <person name="Chai Y.-H."/>
            <person name="Lu J.-Y."/>
            <person name="Li Y."/>
            <person name="Zhao S.-W."/>
            <person name="Mao J.-F."/>
            <person name="Jia S.-G."/>
            <person name="Mao Y.-M."/>
        </authorList>
    </citation>
    <scope>NUCLEOTIDE SEQUENCE</scope>
    <source>
        <strain evidence="2">AT0</strain>
        <tissue evidence="2">Leaf</tissue>
    </source>
</reference>
<keyword evidence="1" id="KW-0812">Transmembrane</keyword>
<organism evidence="2 3">
    <name type="scientific">Ziziphus jujuba var. spinosa</name>
    <dbReference type="NCBI Taxonomy" id="714518"/>
    <lineage>
        <taxon>Eukaryota</taxon>
        <taxon>Viridiplantae</taxon>
        <taxon>Streptophyta</taxon>
        <taxon>Embryophyta</taxon>
        <taxon>Tracheophyta</taxon>
        <taxon>Spermatophyta</taxon>
        <taxon>Magnoliopsida</taxon>
        <taxon>eudicotyledons</taxon>
        <taxon>Gunneridae</taxon>
        <taxon>Pentapetalae</taxon>
        <taxon>rosids</taxon>
        <taxon>fabids</taxon>
        <taxon>Rosales</taxon>
        <taxon>Rhamnaceae</taxon>
        <taxon>Paliureae</taxon>
        <taxon>Ziziphus</taxon>
    </lineage>
</organism>
<evidence type="ECO:0000313" key="3">
    <source>
        <dbReference type="Proteomes" id="UP000813462"/>
    </source>
</evidence>
<gene>
    <name evidence="2" type="ORF">FEM48_Zijuj01G0289200</name>
</gene>
<feature type="transmembrane region" description="Helical" evidence="1">
    <location>
        <begin position="79"/>
        <end position="102"/>
    </location>
</feature>
<dbReference type="AlphaFoldDB" id="A0A978W5L1"/>
<dbReference type="PANTHER" id="PTHR36329">
    <property type="entry name" value="TRANSMEMBRANE PROTEIN"/>
    <property type="match status" value="1"/>
</dbReference>
<feature type="transmembrane region" description="Helical" evidence="1">
    <location>
        <begin position="26"/>
        <end position="46"/>
    </location>
</feature>
<dbReference type="PANTHER" id="PTHR36329:SF1">
    <property type="entry name" value="TRANSMEMBRANE PROTEIN"/>
    <property type="match status" value="1"/>
</dbReference>
<dbReference type="Proteomes" id="UP000813462">
    <property type="component" value="Unassembled WGS sequence"/>
</dbReference>
<sequence>MKLPIREMNLPESIGIDESYRPLPSLYLAFFSIWFVSACSWTLNTLKNRHFQGVLKQIYVDYTCSVFVHMVTPGQRNNLQWTLAFVPLIKALQLTLSCLFWYSCFYLEICSLWMSFGVYVTGVLFETASFVSFLLISHGYCITCERLSVTERRTTAALGCVFYLTLVGYRASVPYFSVLLLVNYFINFYMIFHHISQNLLALREQLSFIEDEDVHAMHDAVYTKYIMFKKFQGAMQIVAVAESVIYINMDDSSANYWLRLLVREWAQFCIFVYIGWTFRSQDLVPRFSVMPTLKPKGETMVPPIYSIEMDAATFKDFSSREWHIGVPTSSSSWNDNTRDSVLVIIQHPHANRLTPESR</sequence>
<dbReference type="EMBL" id="JAEACU010000001">
    <property type="protein sequence ID" value="KAH7547245.1"/>
    <property type="molecule type" value="Genomic_DNA"/>
</dbReference>